<evidence type="ECO:0000256" key="4">
    <source>
        <dbReference type="ARBA" id="ARBA00023136"/>
    </source>
</evidence>
<comment type="caution">
    <text evidence="7">The sequence shown here is derived from an EMBL/GenBank/DDBJ whole genome shotgun (WGS) entry which is preliminary data.</text>
</comment>
<evidence type="ECO:0000259" key="6">
    <source>
        <dbReference type="Pfam" id="PF13664"/>
    </source>
</evidence>
<accession>A0ABU9C2F9</accession>
<evidence type="ECO:0000256" key="2">
    <source>
        <dbReference type="ARBA" id="ARBA00022692"/>
    </source>
</evidence>
<feature type="transmembrane region" description="Helical" evidence="5">
    <location>
        <begin position="122"/>
        <end position="145"/>
    </location>
</feature>
<feature type="domain" description="TMEM205-like" evidence="6">
    <location>
        <begin position="15"/>
        <end position="111"/>
    </location>
</feature>
<keyword evidence="8" id="KW-1185">Reference proteome</keyword>
<keyword evidence="2 5" id="KW-0812">Transmembrane</keyword>
<dbReference type="Pfam" id="PF13664">
    <property type="entry name" value="DUF4149"/>
    <property type="match status" value="1"/>
</dbReference>
<organism evidence="7 8">
    <name type="scientific">Ideonella margarita</name>
    <dbReference type="NCBI Taxonomy" id="2984191"/>
    <lineage>
        <taxon>Bacteria</taxon>
        <taxon>Pseudomonadati</taxon>
        <taxon>Pseudomonadota</taxon>
        <taxon>Betaproteobacteria</taxon>
        <taxon>Burkholderiales</taxon>
        <taxon>Sphaerotilaceae</taxon>
        <taxon>Ideonella</taxon>
    </lineage>
</organism>
<reference evidence="7 8" key="1">
    <citation type="submission" date="2024-04" db="EMBL/GenBank/DDBJ databases">
        <title>Novel species of the genus Ideonella isolated from streams.</title>
        <authorList>
            <person name="Lu H."/>
        </authorList>
    </citation>
    <scope>NUCLEOTIDE SEQUENCE [LARGE SCALE GENOMIC DNA]</scope>
    <source>
        <strain evidence="7 8">LYT19W</strain>
    </source>
</reference>
<feature type="transmembrane region" description="Helical" evidence="5">
    <location>
        <begin position="78"/>
        <end position="102"/>
    </location>
</feature>
<dbReference type="Proteomes" id="UP001379945">
    <property type="component" value="Unassembled WGS sequence"/>
</dbReference>
<evidence type="ECO:0000313" key="7">
    <source>
        <dbReference type="EMBL" id="MEK8045816.1"/>
    </source>
</evidence>
<protein>
    <submittedName>
        <fullName evidence="7">DUF4149 domain-containing protein</fullName>
    </submittedName>
</protein>
<proteinExistence type="predicted"/>
<name>A0ABU9C2F9_9BURK</name>
<dbReference type="RefSeq" id="WP_341398101.1">
    <property type="nucleotide sequence ID" value="NZ_JBBUTI010000004.1"/>
</dbReference>
<dbReference type="EMBL" id="JBBUTI010000004">
    <property type="protein sequence ID" value="MEK8045816.1"/>
    <property type="molecule type" value="Genomic_DNA"/>
</dbReference>
<sequence>MSTWHDTVRRLTPPVWAGVLLCIAFLATPAPFATLASADAGRVVGHMFAREAPLSLLLAVVVLMLERRRTLAEPDGDVASPFTAPVMLSLLTLACTVVGYYALQPLMAQARLGQGALSFGQLHAISLGLFGVKMLAVCWLAVLAVRPSGRSR</sequence>
<dbReference type="InterPro" id="IPR025423">
    <property type="entry name" value="TMEM205-like"/>
</dbReference>
<evidence type="ECO:0000256" key="1">
    <source>
        <dbReference type="ARBA" id="ARBA00004370"/>
    </source>
</evidence>
<gene>
    <name evidence="7" type="ORF">AACH00_05590</name>
</gene>
<evidence type="ECO:0000256" key="5">
    <source>
        <dbReference type="SAM" id="Phobius"/>
    </source>
</evidence>
<comment type="subcellular location">
    <subcellularLocation>
        <location evidence="1">Membrane</location>
    </subcellularLocation>
</comment>
<evidence type="ECO:0000256" key="3">
    <source>
        <dbReference type="ARBA" id="ARBA00022989"/>
    </source>
</evidence>
<evidence type="ECO:0000313" key="8">
    <source>
        <dbReference type="Proteomes" id="UP001379945"/>
    </source>
</evidence>
<keyword evidence="3 5" id="KW-1133">Transmembrane helix</keyword>
<feature type="transmembrane region" description="Helical" evidence="5">
    <location>
        <begin position="48"/>
        <end position="66"/>
    </location>
</feature>
<keyword evidence="4 5" id="KW-0472">Membrane</keyword>